<evidence type="ECO:0000259" key="8">
    <source>
        <dbReference type="PROSITE" id="PS50850"/>
    </source>
</evidence>
<keyword evidence="3" id="KW-1003">Cell membrane</keyword>
<evidence type="ECO:0000256" key="4">
    <source>
        <dbReference type="ARBA" id="ARBA00022692"/>
    </source>
</evidence>
<feature type="transmembrane region" description="Helical" evidence="7">
    <location>
        <begin position="265"/>
        <end position="284"/>
    </location>
</feature>
<dbReference type="Pfam" id="PF07690">
    <property type="entry name" value="MFS_1"/>
    <property type="match status" value="1"/>
</dbReference>
<gene>
    <name evidence="9" type="ORF">E5259_00420</name>
</gene>
<feature type="transmembrane region" description="Helical" evidence="7">
    <location>
        <begin position="105"/>
        <end position="125"/>
    </location>
</feature>
<feature type="transmembrane region" description="Helical" evidence="7">
    <location>
        <begin position="320"/>
        <end position="340"/>
    </location>
</feature>
<reference evidence="9 10" key="1">
    <citation type="submission" date="2019-04" db="EMBL/GenBank/DDBJ databases">
        <authorList>
            <person name="Schori C."/>
            <person name="Ahrens C."/>
        </authorList>
    </citation>
    <scope>NUCLEOTIDE SEQUENCE [LARGE SCALE GENOMIC DNA]</scope>
    <source>
        <strain evidence="9 10">DSM 2950</strain>
    </source>
</reference>
<protein>
    <submittedName>
        <fullName evidence="9">MFS transporter</fullName>
    </submittedName>
</protein>
<keyword evidence="5 7" id="KW-1133">Transmembrane helix</keyword>
<dbReference type="InterPro" id="IPR050189">
    <property type="entry name" value="MFS_Efflux_Transporters"/>
</dbReference>
<dbReference type="Gene3D" id="1.20.1250.20">
    <property type="entry name" value="MFS general substrate transporter like domains"/>
    <property type="match status" value="1"/>
</dbReference>
<evidence type="ECO:0000313" key="10">
    <source>
        <dbReference type="Proteomes" id="UP000515789"/>
    </source>
</evidence>
<evidence type="ECO:0000256" key="7">
    <source>
        <dbReference type="SAM" id="Phobius"/>
    </source>
</evidence>
<keyword evidence="6 7" id="KW-0472">Membrane</keyword>
<evidence type="ECO:0000256" key="2">
    <source>
        <dbReference type="ARBA" id="ARBA00022448"/>
    </source>
</evidence>
<keyword evidence="4 7" id="KW-0812">Transmembrane</keyword>
<dbReference type="GeneID" id="75053171"/>
<dbReference type="PANTHER" id="PTHR43124">
    <property type="entry name" value="PURINE EFFLUX PUMP PBUE"/>
    <property type="match status" value="1"/>
</dbReference>
<feature type="transmembrane region" description="Helical" evidence="7">
    <location>
        <begin position="137"/>
        <end position="157"/>
    </location>
</feature>
<feature type="transmembrane region" description="Helical" evidence="7">
    <location>
        <begin position="234"/>
        <end position="253"/>
    </location>
</feature>
<evidence type="ECO:0000256" key="3">
    <source>
        <dbReference type="ARBA" id="ARBA00022475"/>
    </source>
</evidence>
<comment type="subcellular location">
    <subcellularLocation>
        <location evidence="1">Cell membrane</location>
        <topology evidence="1">Multi-pass membrane protein</topology>
    </subcellularLocation>
</comment>
<feature type="transmembrane region" description="Helical" evidence="7">
    <location>
        <begin position="290"/>
        <end position="313"/>
    </location>
</feature>
<dbReference type="Proteomes" id="UP000515789">
    <property type="component" value="Chromosome"/>
</dbReference>
<evidence type="ECO:0000256" key="1">
    <source>
        <dbReference type="ARBA" id="ARBA00004651"/>
    </source>
</evidence>
<dbReference type="InterPro" id="IPR011701">
    <property type="entry name" value="MFS"/>
</dbReference>
<dbReference type="PROSITE" id="PS50850">
    <property type="entry name" value="MFS"/>
    <property type="match status" value="1"/>
</dbReference>
<evidence type="ECO:0000313" key="9">
    <source>
        <dbReference type="EMBL" id="QMW76177.1"/>
    </source>
</evidence>
<feature type="domain" description="Major facilitator superfamily (MFS) profile" evidence="8">
    <location>
        <begin position="1"/>
        <end position="382"/>
    </location>
</feature>
<accession>A0A7G5MNI4</accession>
<organism evidence="9 10">
    <name type="scientific">Blautia producta</name>
    <dbReference type="NCBI Taxonomy" id="33035"/>
    <lineage>
        <taxon>Bacteria</taxon>
        <taxon>Bacillati</taxon>
        <taxon>Bacillota</taxon>
        <taxon>Clostridia</taxon>
        <taxon>Lachnospirales</taxon>
        <taxon>Lachnospiraceae</taxon>
        <taxon>Blautia</taxon>
    </lineage>
</organism>
<evidence type="ECO:0000256" key="5">
    <source>
        <dbReference type="ARBA" id="ARBA00022989"/>
    </source>
</evidence>
<dbReference type="EMBL" id="CP039126">
    <property type="protein sequence ID" value="QMW76177.1"/>
    <property type="molecule type" value="Genomic_DNA"/>
</dbReference>
<feature type="transmembrane region" description="Helical" evidence="7">
    <location>
        <begin position="75"/>
        <end position="93"/>
    </location>
</feature>
<dbReference type="InterPro" id="IPR036259">
    <property type="entry name" value="MFS_trans_sf"/>
</dbReference>
<dbReference type="SUPFAM" id="SSF103473">
    <property type="entry name" value="MFS general substrate transporter"/>
    <property type="match status" value="1"/>
</dbReference>
<dbReference type="AlphaFoldDB" id="A0A7G5MNI4"/>
<name>A0A7G5MNI4_9FIRM</name>
<feature type="transmembrane region" description="Helical" evidence="7">
    <location>
        <begin position="47"/>
        <end position="68"/>
    </location>
</feature>
<dbReference type="GO" id="GO:0005886">
    <property type="term" value="C:plasma membrane"/>
    <property type="evidence" value="ECO:0007669"/>
    <property type="project" value="UniProtKB-SubCell"/>
</dbReference>
<dbReference type="RefSeq" id="WP_018594730.1">
    <property type="nucleotide sequence ID" value="NZ_CABLBP010000016.1"/>
</dbReference>
<dbReference type="PANTHER" id="PTHR43124:SF3">
    <property type="entry name" value="CHLORAMPHENICOL EFFLUX PUMP RV0191"/>
    <property type="match status" value="1"/>
</dbReference>
<feature type="transmembrane region" description="Helical" evidence="7">
    <location>
        <begin position="163"/>
        <end position="181"/>
    </location>
</feature>
<feature type="transmembrane region" description="Helical" evidence="7">
    <location>
        <begin position="201"/>
        <end position="222"/>
    </location>
</feature>
<dbReference type="GO" id="GO:0022857">
    <property type="term" value="F:transmembrane transporter activity"/>
    <property type="evidence" value="ECO:0007669"/>
    <property type="project" value="InterPro"/>
</dbReference>
<keyword evidence="2" id="KW-0813">Transport</keyword>
<proteinExistence type="predicted"/>
<feature type="transmembrane region" description="Helical" evidence="7">
    <location>
        <begin position="360"/>
        <end position="378"/>
    </location>
</feature>
<evidence type="ECO:0000256" key="6">
    <source>
        <dbReference type="ARBA" id="ARBA00023136"/>
    </source>
</evidence>
<sequence>MNKRKKWKIIVAVVCISFIQGLQFSVSPILGQISEHYQGVPVSLVQMLVTAPSLISIGVALASGWLAVKVSKKKLLLLASLVAGVSGIVPFWADYFPLLFGARMVYGISLGLSTTLNTAVVADFFEGDERVSVMGIQAASIGAGMVLITTAAGWLGMSAFKNSYWINIIGFLSLILIAVCLPDAPEAKAKEKEKIRLNGEVFTASLFAFLEFLFLIAFTTNISMHIGGALKGNTAVSGMLTGVFSGIQIAAGLMLGRITKITKKYTMPAAMLSFTVGAVLLSLFPADMKMLVLGALFCGFSQGVFIPTGMVNVANAVPPAATAMASAIFTSAMSLGQFISPAVLNGSSKILFGEAATANVYLIAAVGMAGSAVLAFAWKAKKTTG</sequence>
<dbReference type="InterPro" id="IPR020846">
    <property type="entry name" value="MFS_dom"/>
</dbReference>